<dbReference type="SUPFAM" id="SSF53756">
    <property type="entry name" value="UDP-Glycosyltransferase/glycogen phosphorylase"/>
    <property type="match status" value="1"/>
</dbReference>
<dbReference type="Gene3D" id="3.40.50.2000">
    <property type="entry name" value="Glycogen Phosphorylase B"/>
    <property type="match status" value="1"/>
</dbReference>
<evidence type="ECO:0008006" key="2">
    <source>
        <dbReference type="Google" id="ProtNLM"/>
    </source>
</evidence>
<reference evidence="1" key="1">
    <citation type="submission" date="2013-10" db="EMBL/GenBank/DDBJ databases">
        <title>Functional metagenomics reveals novel beta-galactosidases not predictable from gene sequences.</title>
        <authorList>
            <person name="Cheng J."/>
            <person name="Engel K."/>
            <person name="Romantsov T."/>
            <person name="Neufeld J.D."/>
            <person name="Rose D.R."/>
            <person name="Charles T.C."/>
        </authorList>
    </citation>
    <scope>NUCLEOTIDE SEQUENCE</scope>
</reference>
<organism evidence="1">
    <name type="scientific">uncultured bacterium lac146</name>
    <dbReference type="NCBI Taxonomy" id="1447238"/>
    <lineage>
        <taxon>Bacteria</taxon>
        <taxon>environmental samples</taxon>
    </lineage>
</organism>
<proteinExistence type="predicted"/>
<name>X2LJM2_9BACT</name>
<accession>X2LJM2</accession>
<feature type="non-terminal residue" evidence="1">
    <location>
        <position position="1"/>
    </location>
</feature>
<dbReference type="AlphaFoldDB" id="X2LJM2"/>
<evidence type="ECO:0000313" key="1">
    <source>
        <dbReference type="EMBL" id="AHN97901.1"/>
    </source>
</evidence>
<dbReference type="EMBL" id="KF796604">
    <property type="protein sequence ID" value="AHN97901.1"/>
    <property type="molecule type" value="Genomic_DNA"/>
</dbReference>
<sequence>KRITDGALSLGHEVEWLTHVEFSSPAQLGPIAVRPVFTATMYDRYRADKRASLPPDLDARLLRELKEGIAAARVGERDHVVFHTAYADVYRALPGYVAGTDWSRGPCLHVCTPYDLETMPGKTPGSPLADVFSGLRTIEAVDRKLFFWAETPQLAAHFTARYGFNVRALPLPPPRPESDYAAAAEAGPVTALYLGAAREEKGFLHLPDIAARLYESHGRTGKLRFVIQCTPQIVGYVPSIKAAIEALSRFPAAYVRLIEAPLGEDEYHAELAACDAVLLLYNQKNYRIRGSGIAVEAVCAGKCLLARRDTFCASLITHGGGRAVDGVDDTVHALAELAKRPGEYRERASTQAAHYRRASGAQAYVRRIIGQADESRRVPFFPSSIAGHVSPVLFGSAWTG</sequence>
<protein>
    <recommendedName>
        <fullName evidence="2">Glycosyltransferase</fullName>
    </recommendedName>
</protein>